<accession>A0A1Y3BCR8</accession>
<organism evidence="2 3">
    <name type="scientific">Euroglyphus maynei</name>
    <name type="common">Mayne's house dust mite</name>
    <dbReference type="NCBI Taxonomy" id="6958"/>
    <lineage>
        <taxon>Eukaryota</taxon>
        <taxon>Metazoa</taxon>
        <taxon>Ecdysozoa</taxon>
        <taxon>Arthropoda</taxon>
        <taxon>Chelicerata</taxon>
        <taxon>Arachnida</taxon>
        <taxon>Acari</taxon>
        <taxon>Acariformes</taxon>
        <taxon>Sarcoptiformes</taxon>
        <taxon>Astigmata</taxon>
        <taxon>Psoroptidia</taxon>
        <taxon>Analgoidea</taxon>
        <taxon>Pyroglyphidae</taxon>
        <taxon>Pyroglyphinae</taxon>
        <taxon>Euroglyphus</taxon>
    </lineage>
</organism>
<feature type="region of interest" description="Disordered" evidence="1">
    <location>
        <begin position="1"/>
        <end position="30"/>
    </location>
</feature>
<dbReference type="EMBL" id="MUJZ01030026">
    <property type="protein sequence ID" value="OTF77987.1"/>
    <property type="molecule type" value="Genomic_DNA"/>
</dbReference>
<name>A0A1Y3BCR8_EURMA</name>
<feature type="compositionally biased region" description="Basic and acidic residues" evidence="1">
    <location>
        <begin position="1"/>
        <end position="24"/>
    </location>
</feature>
<reference evidence="2 3" key="1">
    <citation type="submission" date="2017-03" db="EMBL/GenBank/DDBJ databases">
        <title>Genome Survey of Euroglyphus maynei.</title>
        <authorList>
            <person name="Arlian L.G."/>
            <person name="Morgan M.S."/>
            <person name="Rider S.D."/>
        </authorList>
    </citation>
    <scope>NUCLEOTIDE SEQUENCE [LARGE SCALE GENOMIC DNA]</scope>
    <source>
        <strain evidence="2">Arlian Lab</strain>
        <tissue evidence="2">Whole body</tissue>
    </source>
</reference>
<comment type="caution">
    <text evidence="2">The sequence shown here is derived from an EMBL/GenBank/DDBJ whole genome shotgun (WGS) entry which is preliminary data.</text>
</comment>
<gene>
    <name evidence="2" type="ORF">BLA29_011150</name>
</gene>
<evidence type="ECO:0000256" key="1">
    <source>
        <dbReference type="SAM" id="MobiDB-lite"/>
    </source>
</evidence>
<keyword evidence="3" id="KW-1185">Reference proteome</keyword>
<evidence type="ECO:0000313" key="3">
    <source>
        <dbReference type="Proteomes" id="UP000194236"/>
    </source>
</evidence>
<dbReference type="Proteomes" id="UP000194236">
    <property type="component" value="Unassembled WGS sequence"/>
</dbReference>
<proteinExistence type="predicted"/>
<sequence>MYESMKCIEKTGHEDKDEKIDDKGQAYTYR</sequence>
<dbReference type="AlphaFoldDB" id="A0A1Y3BCR8"/>
<protein>
    <submittedName>
        <fullName evidence="2">Uncharacterized protein</fullName>
    </submittedName>
</protein>
<evidence type="ECO:0000313" key="2">
    <source>
        <dbReference type="EMBL" id="OTF77987.1"/>
    </source>
</evidence>